<gene>
    <name evidence="3" type="ORF">A4U43_C05F1840</name>
</gene>
<organism evidence="3 4">
    <name type="scientific">Asparagus officinalis</name>
    <name type="common">Garden asparagus</name>
    <dbReference type="NCBI Taxonomy" id="4686"/>
    <lineage>
        <taxon>Eukaryota</taxon>
        <taxon>Viridiplantae</taxon>
        <taxon>Streptophyta</taxon>
        <taxon>Embryophyta</taxon>
        <taxon>Tracheophyta</taxon>
        <taxon>Spermatophyta</taxon>
        <taxon>Magnoliopsida</taxon>
        <taxon>Liliopsida</taxon>
        <taxon>Asparagales</taxon>
        <taxon>Asparagaceae</taxon>
        <taxon>Asparagoideae</taxon>
        <taxon>Asparagus</taxon>
    </lineage>
</organism>
<reference evidence="4" key="1">
    <citation type="journal article" date="2017" name="Nat. Commun.">
        <title>The asparagus genome sheds light on the origin and evolution of a young Y chromosome.</title>
        <authorList>
            <person name="Harkess A."/>
            <person name="Zhou J."/>
            <person name="Xu C."/>
            <person name="Bowers J.E."/>
            <person name="Van der Hulst R."/>
            <person name="Ayyampalayam S."/>
            <person name="Mercati F."/>
            <person name="Riccardi P."/>
            <person name="McKain M.R."/>
            <person name="Kakrana A."/>
            <person name="Tang H."/>
            <person name="Ray J."/>
            <person name="Groenendijk J."/>
            <person name="Arikit S."/>
            <person name="Mathioni S.M."/>
            <person name="Nakano M."/>
            <person name="Shan H."/>
            <person name="Telgmann-Rauber A."/>
            <person name="Kanno A."/>
            <person name="Yue Z."/>
            <person name="Chen H."/>
            <person name="Li W."/>
            <person name="Chen Y."/>
            <person name="Xu X."/>
            <person name="Zhang Y."/>
            <person name="Luo S."/>
            <person name="Chen H."/>
            <person name="Gao J."/>
            <person name="Mao Z."/>
            <person name="Pires J.C."/>
            <person name="Luo M."/>
            <person name="Kudrna D."/>
            <person name="Wing R.A."/>
            <person name="Meyers B.C."/>
            <person name="Yi K."/>
            <person name="Kong H."/>
            <person name="Lavrijsen P."/>
            <person name="Sunseri F."/>
            <person name="Falavigna A."/>
            <person name="Ye Y."/>
            <person name="Leebens-Mack J.H."/>
            <person name="Chen G."/>
        </authorList>
    </citation>
    <scope>NUCLEOTIDE SEQUENCE [LARGE SCALE GENOMIC DNA]</scope>
    <source>
        <strain evidence="4">cv. DH0086</strain>
    </source>
</reference>
<evidence type="ECO:0008006" key="5">
    <source>
        <dbReference type="Google" id="ProtNLM"/>
    </source>
</evidence>
<dbReference type="PROSITE" id="PS51375">
    <property type="entry name" value="PPR"/>
    <property type="match status" value="4"/>
</dbReference>
<name>A0A5P1ER60_ASPOF</name>
<dbReference type="GO" id="GO:0009451">
    <property type="term" value="P:RNA modification"/>
    <property type="evidence" value="ECO:0007669"/>
    <property type="project" value="InterPro"/>
</dbReference>
<dbReference type="NCBIfam" id="TIGR00756">
    <property type="entry name" value="PPR"/>
    <property type="match status" value="6"/>
</dbReference>
<feature type="repeat" description="PPR" evidence="2">
    <location>
        <begin position="24"/>
        <end position="54"/>
    </location>
</feature>
<sequence length="483" mass="53344">MTKIPFKVHYRSSPAKSKPNPNLSLISCTNLIKSCCDSGAVSAARRLFEEMTERDVVVWTAMISGYTSNNQYTNSWALFKNMLSHDVKPNAYTLSSVLKACKGLEVSPRTAHGITVKLGFDEVAHVQNALIDAYAAMGGEGVGDAMTVFEGIEERNVVAWTTMIASYARWGDARAAIRVYQRMMTQEGAESNPFTSSIAIHACASMADLTLGTQLHCSSSKSGHVHSLPVSNAIIDLYFRCNCVSEAKRYFREMHQRDLVTWNTMIARLDQCGSHEAITLLSEMSLHSLEPNCFTFTSIVSACARLALLNCGQQVHASIIRRGFSQNLQVSNALVNMHTKCGSIIDSIKIFDEMSHKDIVSYTSMMVGYGCNGYAKEAIDLFEEMTSFGIQPDPVVFIGLLSACSHAGLVDEGLTYFNRITTEYNVKPNKEVYGCVVDLLGRAGRVEEAYELIESMPFEADESIWGALLGACRVHRKKTRCRD</sequence>
<dbReference type="PANTHER" id="PTHR47926">
    <property type="entry name" value="PENTATRICOPEPTIDE REPEAT-CONTAINING PROTEIN"/>
    <property type="match status" value="1"/>
</dbReference>
<dbReference type="Gramene" id="ONK67607">
    <property type="protein sequence ID" value="ONK67607"/>
    <property type="gene ID" value="A4U43_C05F1840"/>
</dbReference>
<evidence type="ECO:0000313" key="3">
    <source>
        <dbReference type="EMBL" id="ONK67607.1"/>
    </source>
</evidence>
<dbReference type="EMBL" id="CM007385">
    <property type="protein sequence ID" value="ONK67607.1"/>
    <property type="molecule type" value="Genomic_DNA"/>
</dbReference>
<dbReference type="FunFam" id="1.25.40.10:FF:000090">
    <property type="entry name" value="Pentatricopeptide repeat-containing protein, chloroplastic"/>
    <property type="match status" value="1"/>
</dbReference>
<dbReference type="GO" id="GO:0003723">
    <property type="term" value="F:RNA binding"/>
    <property type="evidence" value="ECO:0007669"/>
    <property type="project" value="InterPro"/>
</dbReference>
<dbReference type="AlphaFoldDB" id="A0A5P1ER60"/>
<evidence type="ECO:0000256" key="1">
    <source>
        <dbReference type="ARBA" id="ARBA00022737"/>
    </source>
</evidence>
<feature type="repeat" description="PPR" evidence="2">
    <location>
        <begin position="358"/>
        <end position="392"/>
    </location>
</feature>
<protein>
    <recommendedName>
        <fullName evidence="5">Pentacotripeptide-repeat region of PRORP domain-containing protein</fullName>
    </recommendedName>
</protein>
<keyword evidence="4" id="KW-1185">Reference proteome</keyword>
<evidence type="ECO:0000313" key="4">
    <source>
        <dbReference type="Proteomes" id="UP000243459"/>
    </source>
</evidence>
<dbReference type="OMA" id="GWNFFRS"/>
<evidence type="ECO:0000256" key="2">
    <source>
        <dbReference type="PROSITE-ProRule" id="PRU00708"/>
    </source>
</evidence>
<proteinExistence type="predicted"/>
<dbReference type="Pfam" id="PF01535">
    <property type="entry name" value="PPR"/>
    <property type="match status" value="1"/>
</dbReference>
<dbReference type="Proteomes" id="UP000243459">
    <property type="component" value="Chromosome 5"/>
</dbReference>
<dbReference type="InterPro" id="IPR011990">
    <property type="entry name" value="TPR-like_helical_dom_sf"/>
</dbReference>
<dbReference type="Gene3D" id="1.25.40.10">
    <property type="entry name" value="Tetratricopeptide repeat domain"/>
    <property type="match status" value="4"/>
</dbReference>
<dbReference type="InterPro" id="IPR046960">
    <property type="entry name" value="PPR_At4g14850-like_plant"/>
</dbReference>
<dbReference type="InterPro" id="IPR002885">
    <property type="entry name" value="PPR_rpt"/>
</dbReference>
<dbReference type="PANTHER" id="PTHR47926:SF448">
    <property type="entry name" value="PENTACOTRIPEPTIDE-REPEAT REGION OF PRORP DOMAIN-CONTAINING PROTEIN"/>
    <property type="match status" value="1"/>
</dbReference>
<accession>A0A5P1ER60</accession>
<keyword evidence="1" id="KW-0677">Repeat</keyword>
<feature type="repeat" description="PPR" evidence="2">
    <location>
        <begin position="156"/>
        <end position="191"/>
    </location>
</feature>
<feature type="repeat" description="PPR" evidence="2">
    <location>
        <begin position="55"/>
        <end position="89"/>
    </location>
</feature>
<dbReference type="Pfam" id="PF13041">
    <property type="entry name" value="PPR_2"/>
    <property type="match status" value="4"/>
</dbReference>